<dbReference type="EMBL" id="GBRH01192612">
    <property type="protein sequence ID" value="JAE05284.1"/>
    <property type="molecule type" value="Transcribed_RNA"/>
</dbReference>
<accession>A0A0A9F237</accession>
<organism evidence="2">
    <name type="scientific">Arundo donax</name>
    <name type="common">Giant reed</name>
    <name type="synonym">Donax arundinaceus</name>
    <dbReference type="NCBI Taxonomy" id="35708"/>
    <lineage>
        <taxon>Eukaryota</taxon>
        <taxon>Viridiplantae</taxon>
        <taxon>Streptophyta</taxon>
        <taxon>Embryophyta</taxon>
        <taxon>Tracheophyta</taxon>
        <taxon>Spermatophyta</taxon>
        <taxon>Magnoliopsida</taxon>
        <taxon>Liliopsida</taxon>
        <taxon>Poales</taxon>
        <taxon>Poaceae</taxon>
        <taxon>PACMAD clade</taxon>
        <taxon>Arundinoideae</taxon>
        <taxon>Arundineae</taxon>
        <taxon>Arundo</taxon>
    </lineage>
</organism>
<protein>
    <submittedName>
        <fullName evidence="2">Uncharacterized protein</fullName>
    </submittedName>
</protein>
<name>A0A0A9F237_ARUDO</name>
<reference evidence="2" key="1">
    <citation type="submission" date="2014-09" db="EMBL/GenBank/DDBJ databases">
        <authorList>
            <person name="Magalhaes I.L.F."/>
            <person name="Oliveira U."/>
            <person name="Santos F.R."/>
            <person name="Vidigal T.H.D.A."/>
            <person name="Brescovit A.D."/>
            <person name="Santos A.J."/>
        </authorList>
    </citation>
    <scope>NUCLEOTIDE SEQUENCE</scope>
    <source>
        <tissue evidence="2">Shoot tissue taken approximately 20 cm above the soil surface</tissue>
    </source>
</reference>
<evidence type="ECO:0000256" key="1">
    <source>
        <dbReference type="SAM" id="MobiDB-lite"/>
    </source>
</evidence>
<proteinExistence type="predicted"/>
<feature type="region of interest" description="Disordered" evidence="1">
    <location>
        <begin position="46"/>
        <end position="73"/>
    </location>
</feature>
<sequence>MRSGLQLTPLPRTRPSIAAMGTYTSGNSCGRYWRIISGWNGLAMKGRRAGSSSRRPWLGRRRSGQRLSRTMSL</sequence>
<reference evidence="2" key="2">
    <citation type="journal article" date="2015" name="Data Brief">
        <title>Shoot transcriptome of the giant reed, Arundo donax.</title>
        <authorList>
            <person name="Barrero R.A."/>
            <person name="Guerrero F.D."/>
            <person name="Moolhuijzen P."/>
            <person name="Goolsby J.A."/>
            <person name="Tidwell J."/>
            <person name="Bellgard S.E."/>
            <person name="Bellgard M.I."/>
        </authorList>
    </citation>
    <scope>NUCLEOTIDE SEQUENCE</scope>
    <source>
        <tissue evidence="2">Shoot tissue taken approximately 20 cm above the soil surface</tissue>
    </source>
</reference>
<dbReference type="AlphaFoldDB" id="A0A0A9F237"/>
<evidence type="ECO:0000313" key="2">
    <source>
        <dbReference type="EMBL" id="JAE05284.1"/>
    </source>
</evidence>